<dbReference type="GO" id="GO:0004749">
    <property type="term" value="F:ribose phosphate diphosphokinase activity"/>
    <property type="evidence" value="ECO:0007669"/>
    <property type="project" value="UniProtKB-EC"/>
</dbReference>
<dbReference type="Proteomes" id="UP001252243">
    <property type="component" value="Unassembled WGS sequence"/>
</dbReference>
<dbReference type="InterPro" id="IPR029099">
    <property type="entry name" value="Pribosyltran_N"/>
</dbReference>
<accession>A0ABU1U6K3</accession>
<dbReference type="InterPro" id="IPR005946">
    <property type="entry name" value="Rib-P_diPkinase"/>
</dbReference>
<gene>
    <name evidence="3" type="ORF">J2X01_000059</name>
</gene>
<evidence type="ECO:0000256" key="1">
    <source>
        <dbReference type="ARBA" id="ARBA00022727"/>
    </source>
</evidence>
<proteinExistence type="predicted"/>
<dbReference type="PANTHER" id="PTHR10210">
    <property type="entry name" value="RIBOSE-PHOSPHATE DIPHOSPHOKINASE FAMILY MEMBER"/>
    <property type="match status" value="1"/>
</dbReference>
<comment type="caution">
    <text evidence="3">The sequence shown here is derived from an EMBL/GenBank/DDBJ whole genome shotgun (WGS) entry which is preliminary data.</text>
</comment>
<dbReference type="EMBL" id="JAVDVQ010000001">
    <property type="protein sequence ID" value="MDR7080790.1"/>
    <property type="molecule type" value="Genomic_DNA"/>
</dbReference>
<dbReference type="SUPFAM" id="SSF53271">
    <property type="entry name" value="PRTase-like"/>
    <property type="match status" value="2"/>
</dbReference>
<reference evidence="3 4" key="1">
    <citation type="submission" date="2023-07" db="EMBL/GenBank/DDBJ databases">
        <title>Sorghum-associated microbial communities from plants grown in Nebraska, USA.</title>
        <authorList>
            <person name="Schachtman D."/>
        </authorList>
    </citation>
    <scope>NUCLEOTIDE SEQUENCE [LARGE SCALE GENOMIC DNA]</scope>
    <source>
        <strain evidence="3 4">BE167</strain>
    </source>
</reference>
<dbReference type="Gene3D" id="3.40.50.2020">
    <property type="match status" value="2"/>
</dbReference>
<dbReference type="InterPro" id="IPR000836">
    <property type="entry name" value="PRTase_dom"/>
</dbReference>
<name>A0ABU1U6K3_9MICC</name>
<evidence type="ECO:0000259" key="2">
    <source>
        <dbReference type="Pfam" id="PF13793"/>
    </source>
</evidence>
<dbReference type="InterPro" id="IPR029057">
    <property type="entry name" value="PRTase-like"/>
</dbReference>
<feature type="domain" description="Ribose-phosphate pyrophosphokinase N-terminal" evidence="2">
    <location>
        <begin position="20"/>
        <end position="100"/>
    </location>
</feature>
<sequence length="276" mass="29807">MITTFAKFPQGWTSYSRAAGMRFSAGECHITTDKVVDGETPLYFYLTGADANDFVTAGMWIDYAHQAGHKVTALIPYLPGARQDRNAPFGAKVYANLINALDADEVICFDPHSEVMPSFVNNLRVVYSDTVIRKVLRKSLGEYAGVICPDQGAHARTEKVAAALGLPVYYAKKHRDFTTGKLSGFECEALPVTGKFLVVDDICDGGGTFRGLAAATGLPKERLDLWVSHGVFSGNAAALNEHYGTIFTTDSHPGATNPAVGARVSPLIHHLLEGRI</sequence>
<keyword evidence="3" id="KW-0808">Transferase</keyword>
<keyword evidence="1" id="KW-0545">Nucleotide biosynthesis</keyword>
<organism evidence="3 4">
    <name type="scientific">Arthrobacter ginsengisoli</name>
    <dbReference type="NCBI Taxonomy" id="1356565"/>
    <lineage>
        <taxon>Bacteria</taxon>
        <taxon>Bacillati</taxon>
        <taxon>Actinomycetota</taxon>
        <taxon>Actinomycetes</taxon>
        <taxon>Micrococcales</taxon>
        <taxon>Micrococcaceae</taxon>
        <taxon>Arthrobacter</taxon>
    </lineage>
</organism>
<evidence type="ECO:0000313" key="3">
    <source>
        <dbReference type="EMBL" id="MDR7080790.1"/>
    </source>
</evidence>
<dbReference type="RefSeq" id="WP_310049385.1">
    <property type="nucleotide sequence ID" value="NZ_JAVDVQ010000001.1"/>
</dbReference>
<dbReference type="CDD" id="cd06223">
    <property type="entry name" value="PRTases_typeI"/>
    <property type="match status" value="1"/>
</dbReference>
<dbReference type="Pfam" id="PF13793">
    <property type="entry name" value="Pribosyltran_N"/>
    <property type="match status" value="1"/>
</dbReference>
<evidence type="ECO:0000313" key="4">
    <source>
        <dbReference type="Proteomes" id="UP001252243"/>
    </source>
</evidence>
<protein>
    <submittedName>
        <fullName evidence="3">Ribose-phosphate pyrophosphokinase</fullName>
        <ecNumber evidence="3">2.7.6.1</ecNumber>
    </submittedName>
</protein>
<dbReference type="PANTHER" id="PTHR10210:SF41">
    <property type="entry name" value="RIBOSE-PHOSPHATE PYROPHOSPHOKINASE 1, CHLOROPLASTIC"/>
    <property type="match status" value="1"/>
</dbReference>
<keyword evidence="4" id="KW-1185">Reference proteome</keyword>
<dbReference type="EC" id="2.7.6.1" evidence="3"/>
<dbReference type="SMART" id="SM01400">
    <property type="entry name" value="Pribosyltran_N"/>
    <property type="match status" value="1"/>
</dbReference>